<dbReference type="PATRIC" id="fig|582.24.peg.1836"/>
<dbReference type="InterPro" id="IPR025496">
    <property type="entry name" value="DUF4387"/>
</dbReference>
<sequence length="105" mass="11818">MKKSILELAKVVRSKNSGPYEIVMDILFKDKETYTAVKNSKQFNKDLVAGLYCVKPDFIDNIVWFDPANAVKIVMPRHIVSGAVGDTDVYGAQQHAPLLKMEFDI</sequence>
<accession>A0A0A5SHY6</accession>
<dbReference type="EMBL" id="CP028956">
    <property type="protein sequence ID" value="AWC92667.1"/>
    <property type="molecule type" value="Genomic_DNA"/>
</dbReference>
<dbReference type="Pfam" id="PF14330">
    <property type="entry name" value="DUF4387"/>
    <property type="match status" value="1"/>
</dbReference>
<dbReference type="EMBL" id="JZSH01000045">
    <property type="protein sequence ID" value="KJF78460.1"/>
    <property type="molecule type" value="Genomic_DNA"/>
</dbReference>
<evidence type="ECO:0000313" key="10">
    <source>
        <dbReference type="Proteomes" id="UP000244682"/>
    </source>
</evidence>
<dbReference type="EMBL" id="ABKJEP030000037">
    <property type="protein sequence ID" value="EMO9457264.1"/>
    <property type="molecule type" value="Genomic_DNA"/>
</dbReference>
<evidence type="ECO:0000259" key="1">
    <source>
        <dbReference type="Pfam" id="PF14330"/>
    </source>
</evidence>
<dbReference type="Proteomes" id="UP000650477">
    <property type="component" value="Unassembled WGS sequence"/>
</dbReference>
<evidence type="ECO:0000313" key="2">
    <source>
        <dbReference type="EMBL" id="AWC92667.1"/>
    </source>
</evidence>
<reference evidence="7" key="6">
    <citation type="submission" date="2023-02" db="EMBL/GenBank/DDBJ databases">
        <title>Detection, antimicrobial susceptibility and genomic characterization of NDM-producing species of Morganellaceae, Yersiniaceae, and Enterobacteriaceae other than Klebsiella.</title>
        <authorList>
            <person name="Camargo C.H."/>
            <person name="Sacchi C.T."/>
            <person name="Campos K.R."/>
        </authorList>
    </citation>
    <scope>NUCLEOTIDE SEQUENCE</scope>
    <source>
        <strain evidence="7">1189_21</strain>
    </source>
</reference>
<dbReference type="EMBL" id="PKLF01000001">
    <property type="protein sequence ID" value="MBE8611093.1"/>
    <property type="molecule type" value="Genomic_DNA"/>
</dbReference>
<evidence type="ECO:0000313" key="9">
    <source>
        <dbReference type="Proteomes" id="UP000032582"/>
    </source>
</evidence>
<dbReference type="EMBL" id="JAPKIY010000009">
    <property type="protein sequence ID" value="MDS0897518.1"/>
    <property type="molecule type" value="Genomic_DNA"/>
</dbReference>
<dbReference type="Proteomes" id="UP001182247">
    <property type="component" value="Unassembled WGS sequence"/>
</dbReference>
<protein>
    <submittedName>
        <fullName evidence="4">Acyl-CoA synthetase</fullName>
    </submittedName>
    <submittedName>
        <fullName evidence="2">DUF4387 domain-containing protein</fullName>
    </submittedName>
</protein>
<organism evidence="4 9">
    <name type="scientific">Morganella morganii</name>
    <name type="common">Proteus morganii</name>
    <dbReference type="NCBI Taxonomy" id="582"/>
    <lineage>
        <taxon>Bacteria</taxon>
        <taxon>Pseudomonadati</taxon>
        <taxon>Pseudomonadota</taxon>
        <taxon>Gammaproteobacteria</taxon>
        <taxon>Enterobacterales</taxon>
        <taxon>Morganellaceae</taxon>
        <taxon>Morganella</taxon>
    </lineage>
</organism>
<dbReference type="EMBL" id="JAPNMI010000005">
    <property type="protein sequence ID" value="MCY0790277.1"/>
    <property type="molecule type" value="Genomic_DNA"/>
</dbReference>
<dbReference type="Proteomes" id="UP000244682">
    <property type="component" value="Chromosome"/>
</dbReference>
<evidence type="ECO:0000313" key="11">
    <source>
        <dbReference type="Proteomes" id="UP000286908"/>
    </source>
</evidence>
<evidence type="ECO:0000313" key="8">
    <source>
        <dbReference type="EMBL" id="RUT66723.1"/>
    </source>
</evidence>
<dbReference type="Proteomes" id="UP000286908">
    <property type="component" value="Unassembled WGS sequence"/>
</dbReference>
<evidence type="ECO:0000313" key="3">
    <source>
        <dbReference type="EMBL" id="EMO9457264.1"/>
    </source>
</evidence>
<proteinExistence type="predicted"/>
<dbReference type="STRING" id="582.AL531_00220"/>
<evidence type="ECO:0000313" key="4">
    <source>
        <dbReference type="EMBL" id="KJF78460.1"/>
    </source>
</evidence>
<evidence type="ECO:0000313" key="7">
    <source>
        <dbReference type="EMBL" id="MDS0897518.1"/>
    </source>
</evidence>
<reference evidence="2 10" key="4">
    <citation type="submission" date="2018-04" db="EMBL/GenBank/DDBJ databases">
        <title>Whole genome sequencing of Morganella morganii AR_0133.</title>
        <authorList>
            <person name="Conlan S."/>
            <person name="Thomas P.J."/>
            <person name="Mullikin J."/>
            <person name="Frank K.M."/>
            <person name="Segre J.A."/>
        </authorList>
    </citation>
    <scope>NUCLEOTIDE SEQUENCE [LARGE SCALE GENOMIC DNA]</scope>
    <source>
        <strain evidence="2 10">AR_0133</strain>
    </source>
</reference>
<gene>
    <name evidence="2" type="ORF">AM380_02890</name>
    <name evidence="8" type="ORF">CKG00_10270</name>
    <name evidence="5" type="ORF">CYG68_01430</name>
    <name evidence="6" type="ORF">N0392_11355</name>
    <name evidence="7" type="ORF">OSC06_06005</name>
    <name evidence="3" type="ORF">PN925_002650</name>
    <name evidence="4" type="ORF">UA45_06000</name>
</gene>
<dbReference type="RefSeq" id="WP_004236121.1">
    <property type="nucleotide sequence ID" value="NZ_ABGYJJ040000001.1"/>
</dbReference>
<dbReference type="Proteomes" id="UP000032582">
    <property type="component" value="Unassembled WGS sequence"/>
</dbReference>
<dbReference type="EMBL" id="NRQY01000001">
    <property type="protein sequence ID" value="RUT66723.1"/>
    <property type="molecule type" value="Genomic_DNA"/>
</dbReference>
<dbReference type="Proteomes" id="UP001076655">
    <property type="component" value="Unassembled WGS sequence"/>
</dbReference>
<name>A0A0A5SHY6_MORMO</name>
<reference evidence="5" key="3">
    <citation type="submission" date="2017-12" db="EMBL/GenBank/DDBJ databases">
        <title>Genome sequencing and analysis.</title>
        <authorList>
            <person name="Huang Y.-T."/>
        </authorList>
    </citation>
    <scope>NUCLEOTIDE SEQUENCE</scope>
    <source>
        <strain evidence="5">VGH116</strain>
    </source>
</reference>
<reference evidence="4 9" key="1">
    <citation type="submission" date="2015-02" db="EMBL/GenBank/DDBJ databases">
        <title>Whole genome shotgun sequencing of cultured foodborne pathogen.</title>
        <authorList>
            <person name="Timme R."/>
            <person name="Allard M.W."/>
            <person name="Strain E."/>
            <person name="Evans P.S."/>
            <person name="Brown E."/>
        </authorList>
    </citation>
    <scope>NUCLEOTIDE SEQUENCE [LARGE SCALE GENOMIC DNA]</scope>
    <source>
        <strain evidence="4 9">GCSL-TSO-24</strain>
    </source>
</reference>
<dbReference type="OrthoDB" id="9796125at2"/>
<dbReference type="GeneID" id="93361672"/>
<reference evidence="6" key="5">
    <citation type="submission" date="2022-08" db="EMBL/GenBank/DDBJ databases">
        <authorList>
            <person name="Dale J.L."/>
        </authorList>
    </citation>
    <scope>NUCLEOTIDE SEQUENCE</scope>
    <source>
        <strain evidence="6">2022EL-00758</strain>
    </source>
</reference>
<evidence type="ECO:0000313" key="6">
    <source>
        <dbReference type="EMBL" id="MCY0790277.1"/>
    </source>
</evidence>
<feature type="domain" description="DUF4387" evidence="1">
    <location>
        <begin position="6"/>
        <end position="102"/>
    </location>
</feature>
<evidence type="ECO:0000313" key="5">
    <source>
        <dbReference type="EMBL" id="MBE8611093.1"/>
    </source>
</evidence>
<dbReference type="AlphaFoldDB" id="A0A0A5SHY6"/>
<reference evidence="8 11" key="2">
    <citation type="submission" date="2017-08" db="EMBL/GenBank/DDBJ databases">
        <title>Draft genome sequence of pheromone producing symbiont Morganella morganii, of the female New Zealand grass grub Costelytra giveni.</title>
        <authorList>
            <person name="Laugraud A."/>
            <person name="Young S.D."/>
            <person name="Hurst M.H."/>
        </authorList>
    </citation>
    <scope>NUCLEOTIDE SEQUENCE [LARGE SCALE GENOMIC DNA]</scope>
    <source>
        <strain evidence="8 11">MMsCG</strain>
    </source>
</reference>
<reference evidence="3" key="7">
    <citation type="submission" date="2024-02" db="EMBL/GenBank/DDBJ databases">
        <authorList>
            <consortium name="Clinical and Environmental Microbiology Branch: Whole genome sequencing antimicrobial resistance pathogens in the healthcare setting"/>
        </authorList>
    </citation>
    <scope>NUCLEOTIDE SEQUENCE</scope>
    <source>
        <strain evidence="3">2023KU-00017</strain>
    </source>
</reference>